<evidence type="ECO:0008006" key="5">
    <source>
        <dbReference type="Google" id="ProtNLM"/>
    </source>
</evidence>
<feature type="domain" description="VWA-like" evidence="1">
    <location>
        <begin position="255"/>
        <end position="375"/>
    </location>
</feature>
<evidence type="ECO:0000259" key="1">
    <source>
        <dbReference type="Pfam" id="PF09967"/>
    </source>
</evidence>
<proteinExistence type="predicted"/>
<dbReference type="SUPFAM" id="SSF53300">
    <property type="entry name" value="vWA-like"/>
    <property type="match status" value="1"/>
</dbReference>
<dbReference type="Pfam" id="PF13203">
    <property type="entry name" value="DUF2201_N"/>
    <property type="match status" value="1"/>
</dbReference>
<accession>A0A7M1AY31</accession>
<dbReference type="PANTHER" id="PTHR38730">
    <property type="entry name" value="SLL7028 PROTEIN"/>
    <property type="match status" value="1"/>
</dbReference>
<evidence type="ECO:0000259" key="2">
    <source>
        <dbReference type="Pfam" id="PF13203"/>
    </source>
</evidence>
<sequence length="378" mass="43364">MIAEELLTKAKSQLINKHPYFGMLASRLKHEVSEKVTHYASNGVRFLYNSEFIESCSIEELQFILTNAVMHHVLAHKQRKLGRRGALWQLATDYAINNMLVKNKFKLPRGVNYDKAFKNMYAEEIYEELKKQLIADGVSLYDDLDVLDEVTGGKNEYSFFSRIKRIEQNPSEKEEEEWDYAATLAKEVAQKKSLLPSGFDRFAKKMVANDIDWRFELYNAINRHMRNNYAFMPPNKKHLYRGVALPSLASDTLSLIVAIDTSGSINESLLGVFKSEFESIMQNFPSIRIELLIADAKVHHHYTFVGADELDFKLTGGGGTDYRVVFDYVEQNLPMSTMLLYFTDGEGIFPRIPPSYEVLWALSSGRARIPFGRKLLIL</sequence>
<dbReference type="AlphaFoldDB" id="A0A7M1AY31"/>
<dbReference type="InterPro" id="IPR036465">
    <property type="entry name" value="vWFA_dom_sf"/>
</dbReference>
<reference evidence="3 4" key="1">
    <citation type="submission" date="2019-06" db="EMBL/GenBank/DDBJ databases">
        <title>Sulfurimonas gotlandica sp. nov., a chemoautotrophic and psychrotolerant epsilonproteobacterium isolated from a pelagic redoxcline, and an emended description of the genus Sulfurimonas.</title>
        <authorList>
            <person name="Wang S."/>
            <person name="Jiang L."/>
            <person name="Shao Z."/>
        </authorList>
    </citation>
    <scope>NUCLEOTIDE SEQUENCE [LARGE SCALE GENOMIC DNA]</scope>
    <source>
        <strain evidence="3 4">B2</strain>
    </source>
</reference>
<dbReference type="EMBL" id="CP041165">
    <property type="protein sequence ID" value="QOP42350.1"/>
    <property type="molecule type" value="Genomic_DNA"/>
</dbReference>
<protein>
    <recommendedName>
        <fullName evidence="5">VWA-like domain-containing protein</fullName>
    </recommendedName>
</protein>
<evidence type="ECO:0000313" key="4">
    <source>
        <dbReference type="Proteomes" id="UP000593910"/>
    </source>
</evidence>
<dbReference type="Pfam" id="PF09967">
    <property type="entry name" value="DUF2201"/>
    <property type="match status" value="1"/>
</dbReference>
<gene>
    <name evidence="3" type="ORF">FJR03_03025</name>
</gene>
<dbReference type="Proteomes" id="UP000593910">
    <property type="component" value="Chromosome"/>
</dbReference>
<dbReference type="InterPro" id="IPR018698">
    <property type="entry name" value="VWA-like_dom"/>
</dbReference>
<name>A0A7M1AY31_9BACT</name>
<dbReference type="KEGG" id="smax:FJR03_03025"/>
<keyword evidence="4" id="KW-1185">Reference proteome</keyword>
<feature type="domain" description="Putative metallopeptidase" evidence="2">
    <location>
        <begin position="7"/>
        <end position="248"/>
    </location>
</feature>
<dbReference type="InterPro" id="IPR025154">
    <property type="entry name" value="Put_metallopeptidase_dom"/>
</dbReference>
<dbReference type="PANTHER" id="PTHR38730:SF1">
    <property type="entry name" value="SLL7028 PROTEIN"/>
    <property type="match status" value="1"/>
</dbReference>
<evidence type="ECO:0000313" key="3">
    <source>
        <dbReference type="EMBL" id="QOP42350.1"/>
    </source>
</evidence>
<organism evidence="3 4">
    <name type="scientific">Sulfurimonas marina</name>
    <dbReference type="NCBI Taxonomy" id="2590551"/>
    <lineage>
        <taxon>Bacteria</taxon>
        <taxon>Pseudomonadati</taxon>
        <taxon>Campylobacterota</taxon>
        <taxon>Epsilonproteobacteria</taxon>
        <taxon>Campylobacterales</taxon>
        <taxon>Sulfurimonadaceae</taxon>
        <taxon>Sulfurimonas</taxon>
    </lineage>
</organism>